<name>A0A7W6MMN2_9HYPH</name>
<evidence type="ECO:0000256" key="1">
    <source>
        <dbReference type="ARBA" id="ARBA00023015"/>
    </source>
</evidence>
<dbReference type="RefSeq" id="WP_246367545.1">
    <property type="nucleotide sequence ID" value="NZ_JAAAMM010000001.1"/>
</dbReference>
<dbReference type="InterPro" id="IPR018490">
    <property type="entry name" value="cNMP-bd_dom_sf"/>
</dbReference>
<keyword evidence="2" id="KW-0238">DNA-binding</keyword>
<comment type="caution">
    <text evidence="5">The sequence shown here is derived from an EMBL/GenBank/DDBJ whole genome shotgun (WGS) entry which is preliminary data.</text>
</comment>
<reference evidence="5 6" key="1">
    <citation type="submission" date="2020-08" db="EMBL/GenBank/DDBJ databases">
        <title>Genomic Encyclopedia of Type Strains, Phase IV (KMG-IV): sequencing the most valuable type-strain genomes for metagenomic binning, comparative biology and taxonomic classification.</title>
        <authorList>
            <person name="Goeker M."/>
        </authorList>
    </citation>
    <scope>NUCLEOTIDE SEQUENCE [LARGE SCALE GENOMIC DNA]</scope>
    <source>
        <strain evidence="5 6">DSM 103570</strain>
    </source>
</reference>
<dbReference type="CDD" id="cd00038">
    <property type="entry name" value="CAP_ED"/>
    <property type="match status" value="1"/>
</dbReference>
<dbReference type="InterPro" id="IPR036390">
    <property type="entry name" value="WH_DNA-bd_sf"/>
</dbReference>
<sequence length="242" mass="27330">MMLDLTFENCQNTLLRSLPEEDFRMIAEHLERVEFAQRDVLFRPNEPVEYIVFPESGIFSLVIHPSDERGIEAGLFGRDGMSDGWIGAGIDSVPLECFVQVAGTGLRMKSSDLGRLAEERPAVCRMMFRWVHMLGLQTAQTVLANGSYNVEERLARWLLMCQDRLGRNDIHLTHDFLSVMLAVRRSSVTLAIHLLEGSRLISAKRGNITILDREALIGIAHGCYGPAEAEYERYIGLLRHDA</sequence>
<dbReference type="InterPro" id="IPR012318">
    <property type="entry name" value="HTH_CRP"/>
</dbReference>
<dbReference type="InterPro" id="IPR014710">
    <property type="entry name" value="RmlC-like_jellyroll"/>
</dbReference>
<dbReference type="GO" id="GO:0003677">
    <property type="term" value="F:DNA binding"/>
    <property type="evidence" value="ECO:0007669"/>
    <property type="project" value="UniProtKB-KW"/>
</dbReference>
<dbReference type="PROSITE" id="PS51063">
    <property type="entry name" value="HTH_CRP_2"/>
    <property type="match status" value="1"/>
</dbReference>
<evidence type="ECO:0000256" key="2">
    <source>
        <dbReference type="ARBA" id="ARBA00023125"/>
    </source>
</evidence>
<protein>
    <submittedName>
        <fullName evidence="5">CRP-like cAMP-binding protein</fullName>
    </submittedName>
</protein>
<dbReference type="EMBL" id="JACIEM010000001">
    <property type="protein sequence ID" value="MBB4000993.1"/>
    <property type="molecule type" value="Genomic_DNA"/>
</dbReference>
<dbReference type="Proteomes" id="UP000588647">
    <property type="component" value="Unassembled WGS sequence"/>
</dbReference>
<accession>A0A7W6MMN2</accession>
<evidence type="ECO:0000259" key="4">
    <source>
        <dbReference type="PROSITE" id="PS51063"/>
    </source>
</evidence>
<evidence type="ECO:0000313" key="5">
    <source>
        <dbReference type="EMBL" id="MBB4000993.1"/>
    </source>
</evidence>
<gene>
    <name evidence="5" type="ORF">GGR03_000040</name>
</gene>
<organism evidence="5 6">
    <name type="scientific">Aurantimonas endophytica</name>
    <dbReference type="NCBI Taxonomy" id="1522175"/>
    <lineage>
        <taxon>Bacteria</taxon>
        <taxon>Pseudomonadati</taxon>
        <taxon>Pseudomonadota</taxon>
        <taxon>Alphaproteobacteria</taxon>
        <taxon>Hyphomicrobiales</taxon>
        <taxon>Aurantimonadaceae</taxon>
        <taxon>Aurantimonas</taxon>
    </lineage>
</organism>
<dbReference type="Gene3D" id="1.10.10.10">
    <property type="entry name" value="Winged helix-like DNA-binding domain superfamily/Winged helix DNA-binding domain"/>
    <property type="match status" value="1"/>
</dbReference>
<dbReference type="InterPro" id="IPR036388">
    <property type="entry name" value="WH-like_DNA-bd_sf"/>
</dbReference>
<dbReference type="GO" id="GO:0006355">
    <property type="term" value="P:regulation of DNA-templated transcription"/>
    <property type="evidence" value="ECO:0007669"/>
    <property type="project" value="InterPro"/>
</dbReference>
<keyword evidence="3" id="KW-0804">Transcription</keyword>
<evidence type="ECO:0000313" key="6">
    <source>
        <dbReference type="Proteomes" id="UP000588647"/>
    </source>
</evidence>
<dbReference type="SUPFAM" id="SSF46785">
    <property type="entry name" value="Winged helix' DNA-binding domain"/>
    <property type="match status" value="1"/>
</dbReference>
<evidence type="ECO:0000256" key="3">
    <source>
        <dbReference type="ARBA" id="ARBA00023163"/>
    </source>
</evidence>
<feature type="domain" description="HTH crp-type" evidence="4">
    <location>
        <begin position="148"/>
        <end position="214"/>
    </location>
</feature>
<dbReference type="Gene3D" id="2.60.120.10">
    <property type="entry name" value="Jelly Rolls"/>
    <property type="match status" value="1"/>
</dbReference>
<dbReference type="AlphaFoldDB" id="A0A7W6MMN2"/>
<keyword evidence="1" id="KW-0805">Transcription regulation</keyword>
<proteinExistence type="predicted"/>
<dbReference type="SUPFAM" id="SSF51206">
    <property type="entry name" value="cAMP-binding domain-like"/>
    <property type="match status" value="1"/>
</dbReference>
<keyword evidence="6" id="KW-1185">Reference proteome</keyword>
<dbReference type="InterPro" id="IPR000595">
    <property type="entry name" value="cNMP-bd_dom"/>
</dbReference>
<dbReference type="Pfam" id="PF13545">
    <property type="entry name" value="HTH_Crp_2"/>
    <property type="match status" value="1"/>
</dbReference>